<dbReference type="Pfam" id="PF02515">
    <property type="entry name" value="CoA_transf_3"/>
    <property type="match status" value="2"/>
</dbReference>
<dbReference type="Proteomes" id="UP000002484">
    <property type="component" value="Chromosome"/>
</dbReference>
<evidence type="ECO:0000313" key="2">
    <source>
        <dbReference type="EMBL" id="ADP80466.1"/>
    </source>
</evidence>
<feature type="region of interest" description="Disordered" evidence="1">
    <location>
        <begin position="364"/>
        <end position="420"/>
    </location>
</feature>
<dbReference type="SUPFAM" id="SSF89796">
    <property type="entry name" value="CoA-transferase family III (CaiB/BaiF)"/>
    <property type="match status" value="2"/>
</dbReference>
<dbReference type="InterPro" id="IPR003673">
    <property type="entry name" value="CoA-Trfase_fam_III"/>
</dbReference>
<dbReference type="Gene3D" id="3.40.50.10540">
    <property type="entry name" value="Crotonobetainyl-coa:carnitine coa-transferase, domain 1"/>
    <property type="match status" value="2"/>
</dbReference>
<dbReference type="InParanoid" id="E3J1E5"/>
<dbReference type="InterPro" id="IPR023606">
    <property type="entry name" value="CoA-Trfase_III_dom_1_sf"/>
</dbReference>
<dbReference type="EMBL" id="CP002299">
    <property type="protein sequence ID" value="ADP80466.1"/>
    <property type="molecule type" value="Genomic_DNA"/>
</dbReference>
<name>E3J1E5_PSEI1</name>
<accession>E3J1E5</accession>
<proteinExistence type="predicted"/>
<keyword evidence="3" id="KW-1185">Reference proteome</keyword>
<dbReference type="STRING" id="298654.FraEuI1c_2430"/>
<organism evidence="2 3">
    <name type="scientific">Pseudofrankia inefficax (strain DSM 45817 / CECT 9037 / DDB 130130 / EuI1c)</name>
    <name type="common">Frankia inefficax</name>
    <dbReference type="NCBI Taxonomy" id="298654"/>
    <lineage>
        <taxon>Bacteria</taxon>
        <taxon>Bacillati</taxon>
        <taxon>Actinomycetota</taxon>
        <taxon>Actinomycetes</taxon>
        <taxon>Frankiales</taxon>
        <taxon>Frankiaceae</taxon>
        <taxon>Pseudofrankia</taxon>
    </lineage>
</organism>
<dbReference type="PANTHER" id="PTHR48228">
    <property type="entry name" value="SUCCINYL-COA--D-CITRAMALATE COA-TRANSFERASE"/>
    <property type="match status" value="1"/>
</dbReference>
<dbReference type="RefSeq" id="WP_013423584.1">
    <property type="nucleotide sequence ID" value="NC_014666.1"/>
</dbReference>
<dbReference type="OrthoDB" id="9058532at2"/>
<evidence type="ECO:0000313" key="3">
    <source>
        <dbReference type="Proteomes" id="UP000002484"/>
    </source>
</evidence>
<sequence length="420" mass="43799">MSGWLSAVLPVLPLATMSVEAVRAAAVRAGATGPIVRAAPDPERVAAAFGSERLFRDGDGGADAFAPLSGFFPTRDGWVRTHANYPHHRDRLLRLLGLPDAADRETVAKAIEARPAAELEDLASAAGALAVRVRTEAEWRASEPGAAAAVGPLVRRVDRDDVDRADAAARTLTGGALPLAGVRVLDLTRVLAGPVCGRTLALLGADVLRLDPPVPAEIAWQQLDTGQGKRTAILDLRTDLARAQELLDAADVLVTGYRPGAIEAFGLRPPPGLIRARVNAWGDTGPWAGRRGFDSIVQAASGIALLESADGATPGALPAQALDHATGYLLAASIIDALVDRAADGRGRDLAAALARTAAWLLDRPGREPDHPAASVPTARSAVTHGTRTTARPALPGFDDYPFPAHPWGSDQAAFGEPRP</sequence>
<protein>
    <submittedName>
        <fullName evidence="2">L-carnitine dehydratase/bile acid-inducible protein F</fullName>
    </submittedName>
</protein>
<dbReference type="InterPro" id="IPR044855">
    <property type="entry name" value="CoA-Trfase_III_dom3_sf"/>
</dbReference>
<dbReference type="GO" id="GO:0003824">
    <property type="term" value="F:catalytic activity"/>
    <property type="evidence" value="ECO:0007669"/>
    <property type="project" value="InterPro"/>
</dbReference>
<reference evidence="2 3" key="1">
    <citation type="submission" date="2010-10" db="EMBL/GenBank/DDBJ databases">
        <title>Complete sequence of Frankia sp. EuI1c.</title>
        <authorList>
            <consortium name="US DOE Joint Genome Institute"/>
            <person name="Lucas S."/>
            <person name="Copeland A."/>
            <person name="Lapidus A."/>
            <person name="Cheng J.-F."/>
            <person name="Bruce D."/>
            <person name="Goodwin L."/>
            <person name="Pitluck S."/>
            <person name="Chertkov O."/>
            <person name="Detter J.C."/>
            <person name="Han C."/>
            <person name="Tapia R."/>
            <person name="Land M."/>
            <person name="Hauser L."/>
            <person name="Jeffries C."/>
            <person name="Kyrpides N."/>
            <person name="Ivanova N."/>
            <person name="Mikhailova N."/>
            <person name="Beauchemin N."/>
            <person name="Sen A."/>
            <person name="Sur S.A."/>
            <person name="Gtari M."/>
            <person name="Wall L."/>
            <person name="Tisa L."/>
            <person name="Woyke T."/>
        </authorList>
    </citation>
    <scope>NUCLEOTIDE SEQUENCE [LARGE SCALE GENOMIC DNA]</scope>
    <source>
        <strain evidence="3">DSM 45817 / CECT 9037 / EuI1c</strain>
    </source>
</reference>
<dbReference type="HOGENOM" id="CLU_021588_0_1_11"/>
<dbReference type="AlphaFoldDB" id="E3J1E5"/>
<dbReference type="PANTHER" id="PTHR48228:SF4">
    <property type="entry name" value="BLR3030 PROTEIN"/>
    <property type="match status" value="1"/>
</dbReference>
<dbReference type="Gene3D" id="3.30.1540.10">
    <property type="entry name" value="formyl-coa transferase, domain 3"/>
    <property type="match status" value="1"/>
</dbReference>
<dbReference type="KEGG" id="fri:FraEuI1c_2430"/>
<gene>
    <name evidence="2" type="ordered locus">FraEuI1c_2430</name>
</gene>
<dbReference type="eggNOG" id="COG1804">
    <property type="taxonomic scope" value="Bacteria"/>
</dbReference>
<evidence type="ECO:0000256" key="1">
    <source>
        <dbReference type="SAM" id="MobiDB-lite"/>
    </source>
</evidence>
<dbReference type="InterPro" id="IPR050509">
    <property type="entry name" value="CoA-transferase_III"/>
</dbReference>